<dbReference type="EMBL" id="SRLO01001026">
    <property type="protein sequence ID" value="TNN42600.1"/>
    <property type="molecule type" value="Genomic_DNA"/>
</dbReference>
<feature type="region of interest" description="Disordered" evidence="1">
    <location>
        <begin position="62"/>
        <end position="119"/>
    </location>
</feature>
<organism evidence="2 3">
    <name type="scientific">Liparis tanakae</name>
    <name type="common">Tanaka's snailfish</name>
    <dbReference type="NCBI Taxonomy" id="230148"/>
    <lineage>
        <taxon>Eukaryota</taxon>
        <taxon>Metazoa</taxon>
        <taxon>Chordata</taxon>
        <taxon>Craniata</taxon>
        <taxon>Vertebrata</taxon>
        <taxon>Euteleostomi</taxon>
        <taxon>Actinopterygii</taxon>
        <taxon>Neopterygii</taxon>
        <taxon>Teleostei</taxon>
        <taxon>Neoteleostei</taxon>
        <taxon>Acanthomorphata</taxon>
        <taxon>Eupercaria</taxon>
        <taxon>Perciformes</taxon>
        <taxon>Cottioidei</taxon>
        <taxon>Cottales</taxon>
        <taxon>Liparidae</taxon>
        <taxon>Liparis</taxon>
    </lineage>
</organism>
<sequence length="434" mass="46141">MTWHCGNISSSRMTSNPGLEIPGRADTHANTLRVSAYSSGSHTPRFAVCVDASLSTSAVTDAPLLTSGPAKTRIPDADRPPASRASTAAMHNSTINPPNATTNTHAHTGDKRRRRKSAGWTATRRSFYYGVEEDDGGEKEALIQRIHGGVDDAVLPGCCCCCCDLTLTHLTPRTEVGFDPAGGSWFCPPPRGGGAEPSMRCFISEDSRRPLCIHSCILLTEERARAPATGSRSPRLADASPTPSEEEPARLSAEPPLPSTSPTPRGRISSAPGPGGSDRPRAAPSVSAAPFSGPPGFAKLLLFGLPPPRPGSRFSPPPPQSSESASDTCWGLRSPPEDQESLSMFLADNLEHRLSLERLLQEDAACRSVGPPLICWTSRLMSFMALMRRVYRRDSAVAHRDATLMSQMSNCVGKKVGLCGPPAVPLKSPAYSGP</sequence>
<evidence type="ECO:0000313" key="2">
    <source>
        <dbReference type="EMBL" id="TNN42600.1"/>
    </source>
</evidence>
<feature type="compositionally biased region" description="Polar residues" evidence="1">
    <location>
        <begin position="84"/>
        <end position="106"/>
    </location>
</feature>
<proteinExistence type="predicted"/>
<feature type="compositionally biased region" description="Pro residues" evidence="1">
    <location>
        <begin position="308"/>
        <end position="320"/>
    </location>
</feature>
<reference evidence="2 3" key="1">
    <citation type="submission" date="2019-03" db="EMBL/GenBank/DDBJ databases">
        <title>First draft genome of Liparis tanakae, snailfish: a comprehensive survey of snailfish specific genes.</title>
        <authorList>
            <person name="Kim W."/>
            <person name="Song I."/>
            <person name="Jeong J.-H."/>
            <person name="Kim D."/>
            <person name="Kim S."/>
            <person name="Ryu S."/>
            <person name="Song J.Y."/>
            <person name="Lee S.K."/>
        </authorList>
    </citation>
    <scope>NUCLEOTIDE SEQUENCE [LARGE SCALE GENOMIC DNA]</scope>
    <source>
        <tissue evidence="2">Muscle</tissue>
    </source>
</reference>
<dbReference type="AlphaFoldDB" id="A0A4Z2FP15"/>
<dbReference type="Proteomes" id="UP000314294">
    <property type="component" value="Unassembled WGS sequence"/>
</dbReference>
<feature type="region of interest" description="Disordered" evidence="1">
    <location>
        <begin position="1"/>
        <end position="25"/>
    </location>
</feature>
<name>A0A4Z2FP15_9TELE</name>
<gene>
    <name evidence="2" type="ORF">EYF80_047222</name>
</gene>
<evidence type="ECO:0000256" key="1">
    <source>
        <dbReference type="SAM" id="MobiDB-lite"/>
    </source>
</evidence>
<protein>
    <submittedName>
        <fullName evidence="2">Uncharacterized protein</fullName>
    </submittedName>
</protein>
<evidence type="ECO:0000313" key="3">
    <source>
        <dbReference type="Proteomes" id="UP000314294"/>
    </source>
</evidence>
<comment type="caution">
    <text evidence="2">The sequence shown here is derived from an EMBL/GenBank/DDBJ whole genome shotgun (WGS) entry which is preliminary data.</text>
</comment>
<feature type="compositionally biased region" description="Polar residues" evidence="1">
    <location>
        <begin position="7"/>
        <end position="17"/>
    </location>
</feature>
<feature type="region of interest" description="Disordered" evidence="1">
    <location>
        <begin position="308"/>
        <end position="336"/>
    </location>
</feature>
<feature type="region of interest" description="Disordered" evidence="1">
    <location>
        <begin position="227"/>
        <end position="290"/>
    </location>
</feature>
<keyword evidence="3" id="KW-1185">Reference proteome</keyword>
<accession>A0A4Z2FP15</accession>